<evidence type="ECO:0000256" key="1">
    <source>
        <dbReference type="ARBA" id="ARBA00005964"/>
    </source>
</evidence>
<dbReference type="PANTHER" id="PTHR43903">
    <property type="entry name" value="NEUROLIGIN"/>
    <property type="match status" value="1"/>
</dbReference>
<dbReference type="Gene3D" id="3.40.50.1820">
    <property type="entry name" value="alpha/beta hydrolase"/>
    <property type="match status" value="1"/>
</dbReference>
<feature type="domain" description="Carboxylesterase type B" evidence="3">
    <location>
        <begin position="112"/>
        <end position="741"/>
    </location>
</feature>
<feature type="transmembrane region" description="Helical" evidence="2">
    <location>
        <begin position="21"/>
        <end position="37"/>
    </location>
</feature>
<keyword evidence="2" id="KW-1133">Transmembrane helix</keyword>
<sequence length="804" mass="94162">MMNSIFMIMNYHYCDSFCKSLIIIFMMMMQCFQYITMNQLNYCLIQSNECDHDDCCFNILPKTGPICDPIPGCAAYFQPECCRNTRPVHTDYGIMYGYAISLDNEYGYQENSKRYIQIWKGIPYAHPPTQKNNLRFHRPIPPMYSTEKYDATYFRSSCSQPNLLWNSLNDRLKYPHEWYKHLTFEQINTEASNINEDCLYLNIYSLYETETLVTNSNSNSNNNMKRYPILVFFHGFDHLTGSANSYPGHVLAQLGIVVITVNYRLGPFGYLATYSSYSENYKNINDYDNDDELKGNYGLWDQIRALEFIKEHAEKFLGDPNQITVIGHGSAAADIALHLLSEKSGRRKPPLFHRVILMSGSDQMEGGFIKHANESEAYARQLAHQVGCDVSSKRSMIKCLRSRTAIELSNAASKTRIHRPNWLTKPWAPTLDYDFIMNTPDYLWTNGFYAHIPLIGGMVVDDGVFHALASIYELDIPLKHWNLLNDTQEYSVNSQLPNPNNEFSGITYDIMRSGFMEMVKNDFALDPISVTNSLLFQYTYWPNRNNSLSQWKMYRSAWTDRLIGSGLIKTLNYHSNHKFINNQLYKSITNQFIPMNLTRMYVFNYKSINDKWSQLIGIYPGSELQYLFGLPLLQLYKTIDEINQQWLIDLSLKPPKYQYTKLDIQMSNYMLSFIMNFIKGSSISSSISSNTSLRLLHNLTWDTYRIENRTYLWLNLIEANNQCQIEYQLKQNYKLHEYAYWNYAYWKQLLWLPRYATVMTISMNLTNDYQVYIVFILIGLLVIVYLIIMLLLIVYCRRRKMLIT</sequence>
<dbReference type="InterPro" id="IPR002018">
    <property type="entry name" value="CarbesteraseB"/>
</dbReference>
<dbReference type="InterPro" id="IPR029058">
    <property type="entry name" value="AB_hydrolase_fold"/>
</dbReference>
<comment type="similarity">
    <text evidence="1">Belongs to the type-B carboxylesterase/lipase family.</text>
</comment>
<name>A0A4Z2DEZ1_SCHJA</name>
<gene>
    <name evidence="4" type="ORF">EWB00_001950</name>
</gene>
<keyword evidence="2" id="KW-0812">Transmembrane</keyword>
<feature type="transmembrane region" description="Helical" evidence="2">
    <location>
        <begin position="769"/>
        <end position="795"/>
    </location>
</feature>
<dbReference type="SUPFAM" id="SSF53474">
    <property type="entry name" value="alpha/beta-Hydrolases"/>
    <property type="match status" value="1"/>
</dbReference>
<dbReference type="AlphaFoldDB" id="A0A4Z2DEZ1"/>
<evidence type="ECO:0000259" key="3">
    <source>
        <dbReference type="Pfam" id="PF00135"/>
    </source>
</evidence>
<dbReference type="OrthoDB" id="408631at2759"/>
<dbReference type="STRING" id="6182.A0A4Z2DEZ1"/>
<evidence type="ECO:0000256" key="2">
    <source>
        <dbReference type="SAM" id="Phobius"/>
    </source>
</evidence>
<keyword evidence="2" id="KW-0472">Membrane</keyword>
<dbReference type="EMBL" id="SKCS01000166">
    <property type="protein sequence ID" value="TNN14790.1"/>
    <property type="molecule type" value="Genomic_DNA"/>
</dbReference>
<reference evidence="4 5" key="1">
    <citation type="submission" date="2019-03" db="EMBL/GenBank/DDBJ databases">
        <title>An improved genome assembly of the fluke Schistosoma japonicum.</title>
        <authorList>
            <person name="Hu W."/>
            <person name="Luo F."/>
            <person name="Yin M."/>
            <person name="Mo X."/>
            <person name="Sun C."/>
            <person name="Wu Q."/>
            <person name="Zhu B."/>
            <person name="Xiang M."/>
            <person name="Wang J."/>
            <person name="Wang Y."/>
            <person name="Zhang T."/>
            <person name="Xu B."/>
            <person name="Zheng H."/>
            <person name="Feng Z."/>
        </authorList>
    </citation>
    <scope>NUCLEOTIDE SEQUENCE [LARGE SCALE GENOMIC DNA]</scope>
    <source>
        <strain evidence="4">HuSjv2</strain>
        <tissue evidence="4">Worms</tissue>
    </source>
</reference>
<proteinExistence type="inferred from homology"/>
<accession>A0A4Z2DEZ1</accession>
<protein>
    <submittedName>
        <fullName evidence="4">Neuroligin-4, X-linked</fullName>
    </submittedName>
</protein>
<organism evidence="4 5">
    <name type="scientific">Schistosoma japonicum</name>
    <name type="common">Blood fluke</name>
    <dbReference type="NCBI Taxonomy" id="6182"/>
    <lineage>
        <taxon>Eukaryota</taxon>
        <taxon>Metazoa</taxon>
        <taxon>Spiralia</taxon>
        <taxon>Lophotrochozoa</taxon>
        <taxon>Platyhelminthes</taxon>
        <taxon>Trematoda</taxon>
        <taxon>Digenea</taxon>
        <taxon>Strigeidida</taxon>
        <taxon>Schistosomatoidea</taxon>
        <taxon>Schistosomatidae</taxon>
        <taxon>Schistosoma</taxon>
    </lineage>
</organism>
<comment type="caution">
    <text evidence="4">The sequence shown here is derived from an EMBL/GenBank/DDBJ whole genome shotgun (WGS) entry which is preliminary data.</text>
</comment>
<dbReference type="Proteomes" id="UP000311919">
    <property type="component" value="Unassembled WGS sequence"/>
</dbReference>
<keyword evidence="5" id="KW-1185">Reference proteome</keyword>
<evidence type="ECO:0000313" key="4">
    <source>
        <dbReference type="EMBL" id="TNN14790.1"/>
    </source>
</evidence>
<evidence type="ECO:0000313" key="5">
    <source>
        <dbReference type="Proteomes" id="UP000311919"/>
    </source>
</evidence>
<dbReference type="InterPro" id="IPR051093">
    <property type="entry name" value="Neuroligin/BSAL"/>
</dbReference>
<dbReference type="Pfam" id="PF00135">
    <property type="entry name" value="COesterase"/>
    <property type="match status" value="1"/>
</dbReference>